<protein>
    <recommendedName>
        <fullName evidence="1">Non-haem dioxygenase N-terminal domain-containing protein</fullName>
    </recommendedName>
</protein>
<evidence type="ECO:0000259" key="1">
    <source>
        <dbReference type="Pfam" id="PF14226"/>
    </source>
</evidence>
<dbReference type="Gene3D" id="2.60.120.330">
    <property type="entry name" value="B-lactam Antibiotic, Isopenicillin N Synthase, Chain"/>
    <property type="match status" value="1"/>
</dbReference>
<dbReference type="AlphaFoldDB" id="A0A382KN46"/>
<proteinExistence type="predicted"/>
<accession>A0A382KN46</accession>
<gene>
    <name evidence="2" type="ORF">METZ01_LOCUS278543</name>
</gene>
<evidence type="ECO:0000313" key="2">
    <source>
        <dbReference type="EMBL" id="SVC25689.1"/>
    </source>
</evidence>
<dbReference type="InterPro" id="IPR026992">
    <property type="entry name" value="DIOX_N"/>
</dbReference>
<name>A0A382KN46_9ZZZZ</name>
<sequence>MSDIPLIDLSQQFENPDAEVSIAEQIDLACRRSGFFAVRGHGIPETVIER</sequence>
<feature type="non-terminal residue" evidence="2">
    <location>
        <position position="50"/>
    </location>
</feature>
<dbReference type="InterPro" id="IPR027443">
    <property type="entry name" value="IPNS-like_sf"/>
</dbReference>
<reference evidence="2" key="1">
    <citation type="submission" date="2018-05" db="EMBL/GenBank/DDBJ databases">
        <authorList>
            <person name="Lanie J.A."/>
            <person name="Ng W.-L."/>
            <person name="Kazmierczak K.M."/>
            <person name="Andrzejewski T.M."/>
            <person name="Davidsen T.M."/>
            <person name="Wayne K.J."/>
            <person name="Tettelin H."/>
            <person name="Glass J.I."/>
            <person name="Rusch D."/>
            <person name="Podicherti R."/>
            <person name="Tsui H.-C.T."/>
            <person name="Winkler M.E."/>
        </authorList>
    </citation>
    <scope>NUCLEOTIDE SEQUENCE</scope>
</reference>
<organism evidence="2">
    <name type="scientific">marine metagenome</name>
    <dbReference type="NCBI Taxonomy" id="408172"/>
    <lineage>
        <taxon>unclassified sequences</taxon>
        <taxon>metagenomes</taxon>
        <taxon>ecological metagenomes</taxon>
    </lineage>
</organism>
<dbReference type="Pfam" id="PF14226">
    <property type="entry name" value="DIOX_N"/>
    <property type="match status" value="1"/>
</dbReference>
<dbReference type="SUPFAM" id="SSF51197">
    <property type="entry name" value="Clavaminate synthase-like"/>
    <property type="match status" value="1"/>
</dbReference>
<dbReference type="EMBL" id="UINC01081638">
    <property type="protein sequence ID" value="SVC25689.1"/>
    <property type="molecule type" value="Genomic_DNA"/>
</dbReference>
<feature type="domain" description="Non-haem dioxygenase N-terminal" evidence="1">
    <location>
        <begin position="4"/>
        <end position="50"/>
    </location>
</feature>